<dbReference type="Proteomes" id="UP001234202">
    <property type="component" value="Unassembled WGS sequence"/>
</dbReference>
<reference evidence="1" key="1">
    <citation type="submission" date="2023-04" db="EMBL/GenBank/DDBJ databases">
        <title>Draft Genome sequencing of Naganishia species isolated from polar environments using Oxford Nanopore Technology.</title>
        <authorList>
            <person name="Leo P."/>
            <person name="Venkateswaran K."/>
        </authorList>
    </citation>
    <scope>NUCLEOTIDE SEQUENCE</scope>
    <source>
        <strain evidence="1">DBVPG 5303</strain>
    </source>
</reference>
<organism evidence="1 2">
    <name type="scientific">Naganishia onofrii</name>
    <dbReference type="NCBI Taxonomy" id="1851511"/>
    <lineage>
        <taxon>Eukaryota</taxon>
        <taxon>Fungi</taxon>
        <taxon>Dikarya</taxon>
        <taxon>Basidiomycota</taxon>
        <taxon>Agaricomycotina</taxon>
        <taxon>Tremellomycetes</taxon>
        <taxon>Filobasidiales</taxon>
        <taxon>Filobasidiaceae</taxon>
        <taxon>Naganishia</taxon>
    </lineage>
</organism>
<sequence>MSSATYQRLPTSPDFSEANYNYPPSSAQPNTDHHLTSNPNDNQHNIRAIFDPPPPPVWQRVALLFAILGMFWFALRVGTSKQQVEGGGDRSVW</sequence>
<proteinExistence type="predicted"/>
<keyword evidence="2" id="KW-1185">Reference proteome</keyword>
<name>A0ACC2X109_9TREE</name>
<dbReference type="EMBL" id="JASBWV010000033">
    <property type="protein sequence ID" value="KAJ9117090.1"/>
    <property type="molecule type" value="Genomic_DNA"/>
</dbReference>
<comment type="caution">
    <text evidence="1">The sequence shown here is derived from an EMBL/GenBank/DDBJ whole genome shotgun (WGS) entry which is preliminary data.</text>
</comment>
<protein>
    <submittedName>
        <fullName evidence="1">Uncharacterized protein</fullName>
    </submittedName>
</protein>
<gene>
    <name evidence="1" type="ORF">QFC24_006549</name>
</gene>
<evidence type="ECO:0000313" key="1">
    <source>
        <dbReference type="EMBL" id="KAJ9117090.1"/>
    </source>
</evidence>
<evidence type="ECO:0000313" key="2">
    <source>
        <dbReference type="Proteomes" id="UP001234202"/>
    </source>
</evidence>
<accession>A0ACC2X109</accession>